<evidence type="ECO:0000313" key="2">
    <source>
        <dbReference type="EMBL" id="CAF0981888.1"/>
    </source>
</evidence>
<name>A0A814LL17_ADIRI</name>
<organism evidence="3 5">
    <name type="scientific">Adineta ricciae</name>
    <name type="common">Rotifer</name>
    <dbReference type="NCBI Taxonomy" id="249248"/>
    <lineage>
        <taxon>Eukaryota</taxon>
        <taxon>Metazoa</taxon>
        <taxon>Spiralia</taxon>
        <taxon>Gnathifera</taxon>
        <taxon>Rotifera</taxon>
        <taxon>Eurotatoria</taxon>
        <taxon>Bdelloidea</taxon>
        <taxon>Adinetida</taxon>
        <taxon>Adinetidae</taxon>
        <taxon>Adineta</taxon>
    </lineage>
</organism>
<keyword evidence="4" id="KW-1185">Reference proteome</keyword>
<dbReference type="OrthoDB" id="9989790at2759"/>
<gene>
    <name evidence="3" type="ORF">EDS130_LOCUS18224</name>
    <name evidence="2" type="ORF">XAT740_LOCUS12226</name>
</gene>
<dbReference type="Proteomes" id="UP000663852">
    <property type="component" value="Unassembled WGS sequence"/>
</dbReference>
<evidence type="ECO:0000313" key="4">
    <source>
        <dbReference type="Proteomes" id="UP000663828"/>
    </source>
</evidence>
<dbReference type="EMBL" id="CAJNOR010000687">
    <property type="protein sequence ID" value="CAF0981888.1"/>
    <property type="molecule type" value="Genomic_DNA"/>
</dbReference>
<feature type="compositionally biased region" description="Polar residues" evidence="1">
    <location>
        <begin position="80"/>
        <end position="90"/>
    </location>
</feature>
<comment type="caution">
    <text evidence="3">The sequence shown here is derived from an EMBL/GenBank/DDBJ whole genome shotgun (WGS) entry which is preliminary data.</text>
</comment>
<evidence type="ECO:0000313" key="5">
    <source>
        <dbReference type="Proteomes" id="UP000663852"/>
    </source>
</evidence>
<sequence>MNNLLDRQNVLDNLTAIETTAKLLVNALTTRPDDTELSFNEVQQEELILQSQTFLTKARQVVFNVWNNLNAPKDKLFEKTNGTSSMNDVSHNGGDENKISSSTKNYSLSSITLDDIVQNRVTVKDLFPNCSLLQDSHSPNLVSLVRNLRQIDDVHGMLMKAYMKIFNHDERICCNYNGTNGKLPYPRHKQLLFDRLVKLILAEREKIFDDSFYTRCEKHFSSDTPSLKYRGVNIDHLNENNNCTDEKQFICALFRLVVPSENVKQILAAKQDLTSQWNENDIDIYYVHPVYLLWIKQKWIERFPIEHNDEAQRWSQCIDWAIESFLEKKKVRPSKRKTMEVSTDHKRAKPSITLEEKLKQIDRTKFNVYEFATELLQHISDENSQTLPTFEQLRILESSVTRFYWTPDQDETWYQILDLLTKIFLQESNEDFRQTYSKNLIELNPTHQIEIERLLQIITRE</sequence>
<feature type="region of interest" description="Disordered" evidence="1">
    <location>
        <begin position="80"/>
        <end position="101"/>
    </location>
</feature>
<protein>
    <submittedName>
        <fullName evidence="3">Uncharacterized protein</fullName>
    </submittedName>
</protein>
<accession>A0A814LL17</accession>
<dbReference type="EMBL" id="CAJNOJ010000084">
    <property type="protein sequence ID" value="CAF1066817.1"/>
    <property type="molecule type" value="Genomic_DNA"/>
</dbReference>
<evidence type="ECO:0000313" key="3">
    <source>
        <dbReference type="EMBL" id="CAF1066817.1"/>
    </source>
</evidence>
<reference evidence="3" key="1">
    <citation type="submission" date="2021-02" db="EMBL/GenBank/DDBJ databases">
        <authorList>
            <person name="Nowell W R."/>
        </authorList>
    </citation>
    <scope>NUCLEOTIDE SEQUENCE</scope>
</reference>
<dbReference type="AlphaFoldDB" id="A0A814LL17"/>
<evidence type="ECO:0000256" key="1">
    <source>
        <dbReference type="SAM" id="MobiDB-lite"/>
    </source>
</evidence>
<proteinExistence type="predicted"/>
<dbReference type="Proteomes" id="UP000663828">
    <property type="component" value="Unassembled WGS sequence"/>
</dbReference>